<dbReference type="KEGG" id="gsu:GSU1661"/>
<dbReference type="InParanoid" id="Q74CL2"/>
<dbReference type="Proteomes" id="UP000000577">
    <property type="component" value="Chromosome"/>
</dbReference>
<keyword evidence="3" id="KW-1185">Reference proteome</keyword>
<dbReference type="AlphaFoldDB" id="Q74CL2"/>
<dbReference type="STRING" id="243231.GSU1661"/>
<dbReference type="OrthoDB" id="5394991at2"/>
<feature type="signal peptide" evidence="1">
    <location>
        <begin position="1"/>
        <end position="21"/>
    </location>
</feature>
<dbReference type="EMBL" id="AE017180">
    <property type="protein sequence ID" value="AAR35039.1"/>
    <property type="molecule type" value="Genomic_DNA"/>
</dbReference>
<dbReference type="EnsemblBacteria" id="AAR35039">
    <property type="protein sequence ID" value="AAR35039"/>
    <property type="gene ID" value="GSU1661"/>
</dbReference>
<evidence type="ECO:0000256" key="1">
    <source>
        <dbReference type="SAM" id="SignalP"/>
    </source>
</evidence>
<evidence type="ECO:0000313" key="3">
    <source>
        <dbReference type="Proteomes" id="UP000000577"/>
    </source>
</evidence>
<evidence type="ECO:0000313" key="2">
    <source>
        <dbReference type="EMBL" id="AAR35039.1"/>
    </source>
</evidence>
<organism evidence="2 3">
    <name type="scientific">Geobacter sulfurreducens (strain ATCC 51573 / DSM 12127 / PCA)</name>
    <dbReference type="NCBI Taxonomy" id="243231"/>
    <lineage>
        <taxon>Bacteria</taxon>
        <taxon>Pseudomonadati</taxon>
        <taxon>Thermodesulfobacteriota</taxon>
        <taxon>Desulfuromonadia</taxon>
        <taxon>Geobacterales</taxon>
        <taxon>Geobacteraceae</taxon>
        <taxon>Geobacter</taxon>
    </lineage>
</organism>
<protein>
    <recommendedName>
        <fullName evidence="4">Lipoprotein</fullName>
    </recommendedName>
</protein>
<dbReference type="HOGENOM" id="CLU_1313942_0_0_7"/>
<reference evidence="2 3" key="2">
    <citation type="journal article" date="2012" name="BMC Genomics">
        <title>Comparative genomic analysis of Geobacter sulfurreducens KN400, a strain with enhanced capacity for extracellular electron transfer and electricity production.</title>
        <authorList>
            <person name="Butler J.E."/>
            <person name="Young N.D."/>
            <person name="Aklujkar M."/>
            <person name="Lovley D.R."/>
        </authorList>
    </citation>
    <scope>NUCLEOTIDE SEQUENCE [LARGE SCALE GENOMIC DNA]</scope>
    <source>
        <strain evidence="3">ATCC 51573 / DSM 12127 / PCA</strain>
    </source>
</reference>
<sequence>MRYRILAIAMVSLLAALPAAGADVRDLATCTTKVFNEINLTRQWSGKAPAGCTATVAVEKRADGIFVTAWTVEATAGGWVLTALSSAAGYAEVADKKILARANREIVSRAARLGKCLDSIKAVNDPLECRTHATKSYLVDEVTGTEHNRLIWLDDNGRHTVVEYSFGDTEATPTPPADLFEGTPIQPGVIIQLYREVNALPSLKPNFAS</sequence>
<reference evidence="2 3" key="1">
    <citation type="journal article" date="2003" name="Science">
        <title>Genome of Geobacter sulfurreducens: metal reduction in subsurface environments.</title>
        <authorList>
            <person name="Methe B.A."/>
            <person name="Nelson K.E."/>
            <person name="Eisen J.A."/>
            <person name="Paulsen I.T."/>
            <person name="Nelson W."/>
            <person name="Heidelberg J.F."/>
            <person name="Wu D."/>
            <person name="Wu M."/>
            <person name="Ward N."/>
            <person name="Beanan M.J."/>
            <person name="Dodson R.J."/>
            <person name="Madupu R."/>
            <person name="Brinkac L.M."/>
            <person name="Daugherty S.C."/>
            <person name="DeBoy R.T."/>
            <person name="Durkin A.S."/>
            <person name="Gwinn M."/>
            <person name="Kolonay J.F."/>
            <person name="Sullivan S.A."/>
            <person name="Haft D.H."/>
            <person name="Selengut J."/>
            <person name="Davidsen T.M."/>
            <person name="Zafar N."/>
            <person name="White O."/>
            <person name="Tran B."/>
            <person name="Romero C."/>
            <person name="Forberger H.A."/>
            <person name="Weidman J."/>
            <person name="Khouri H."/>
            <person name="Feldblyum T.V."/>
            <person name="Utterback T.R."/>
            <person name="Van Aken S.E."/>
            <person name="Lovley D.R."/>
            <person name="Fraser C.M."/>
        </authorList>
    </citation>
    <scope>NUCLEOTIDE SEQUENCE [LARGE SCALE GENOMIC DNA]</scope>
    <source>
        <strain evidence="3">ATCC 51573 / DSM 12127 / PCA</strain>
    </source>
</reference>
<gene>
    <name evidence="2" type="ordered locus">GSU1661</name>
</gene>
<keyword evidence="1" id="KW-0732">Signal</keyword>
<proteinExistence type="predicted"/>
<evidence type="ECO:0008006" key="4">
    <source>
        <dbReference type="Google" id="ProtNLM"/>
    </source>
</evidence>
<accession>Q74CL2</accession>
<dbReference type="PATRIC" id="fig|243231.5.peg.1704"/>
<dbReference type="RefSeq" id="WP_010942305.1">
    <property type="nucleotide sequence ID" value="NC_002939.5"/>
</dbReference>
<name>Q74CL2_GEOSL</name>
<feature type="chain" id="PRO_5004286349" description="Lipoprotein" evidence="1">
    <location>
        <begin position="22"/>
        <end position="209"/>
    </location>
</feature>
<dbReference type="eggNOG" id="ENOG5033YA8">
    <property type="taxonomic scope" value="Bacteria"/>
</dbReference>